<evidence type="ECO:0000259" key="5">
    <source>
        <dbReference type="Pfam" id="PF00535"/>
    </source>
</evidence>
<dbReference type="EMBL" id="JAFBCF010000001">
    <property type="protein sequence ID" value="MBM7798466.1"/>
    <property type="molecule type" value="Genomic_DNA"/>
</dbReference>
<evidence type="ECO:0000256" key="2">
    <source>
        <dbReference type="ARBA" id="ARBA00022676"/>
    </source>
</evidence>
<dbReference type="InterPro" id="IPR001173">
    <property type="entry name" value="Glyco_trans_2-like"/>
</dbReference>
<dbReference type="SUPFAM" id="SSF53448">
    <property type="entry name" value="Nucleotide-diphospho-sugar transferases"/>
    <property type="match status" value="1"/>
</dbReference>
<dbReference type="Gene3D" id="3.90.550.10">
    <property type="entry name" value="Spore Coat Polysaccharide Biosynthesis Protein SpsA, Chain A"/>
    <property type="match status" value="1"/>
</dbReference>
<feature type="transmembrane region" description="Helical" evidence="4">
    <location>
        <begin position="341"/>
        <end position="374"/>
    </location>
</feature>
<keyword evidence="4" id="KW-0472">Membrane</keyword>
<protein>
    <submittedName>
        <fullName evidence="6">Cellulose synthase/poly-beta-1,6-N-acetylglucosamine synthase-like glycosyltransferase</fullName>
    </submittedName>
</protein>
<dbReference type="PANTHER" id="PTHR43630">
    <property type="entry name" value="POLY-BETA-1,6-N-ACETYL-D-GLUCOSAMINE SYNTHASE"/>
    <property type="match status" value="1"/>
</dbReference>
<feature type="transmembrane region" description="Helical" evidence="4">
    <location>
        <begin position="380"/>
        <end position="401"/>
    </location>
</feature>
<keyword evidence="4" id="KW-1133">Transmembrane helix</keyword>
<name>A0ABS2RJU8_9ACTN</name>
<feature type="transmembrane region" description="Helical" evidence="4">
    <location>
        <begin position="6"/>
        <end position="30"/>
    </location>
</feature>
<organism evidence="6 7">
    <name type="scientific">Microlunatus panaciterrae</name>
    <dbReference type="NCBI Taxonomy" id="400768"/>
    <lineage>
        <taxon>Bacteria</taxon>
        <taxon>Bacillati</taxon>
        <taxon>Actinomycetota</taxon>
        <taxon>Actinomycetes</taxon>
        <taxon>Propionibacteriales</taxon>
        <taxon>Propionibacteriaceae</taxon>
        <taxon>Microlunatus</taxon>
    </lineage>
</organism>
<evidence type="ECO:0000256" key="3">
    <source>
        <dbReference type="ARBA" id="ARBA00022679"/>
    </source>
</evidence>
<evidence type="ECO:0000313" key="6">
    <source>
        <dbReference type="EMBL" id="MBM7798466.1"/>
    </source>
</evidence>
<dbReference type="RefSeq" id="WP_204917000.1">
    <property type="nucleotide sequence ID" value="NZ_BAAAQP010000008.1"/>
</dbReference>
<accession>A0ABS2RJU8</accession>
<evidence type="ECO:0000313" key="7">
    <source>
        <dbReference type="Proteomes" id="UP000704762"/>
    </source>
</evidence>
<comment type="caution">
    <text evidence="6">The sequence shown here is derived from an EMBL/GenBank/DDBJ whole genome shotgun (WGS) entry which is preliminary data.</text>
</comment>
<reference evidence="6 7" key="1">
    <citation type="submission" date="2021-01" db="EMBL/GenBank/DDBJ databases">
        <title>Sequencing the genomes of 1000 actinobacteria strains.</title>
        <authorList>
            <person name="Klenk H.-P."/>
        </authorList>
    </citation>
    <scope>NUCLEOTIDE SEQUENCE [LARGE SCALE GENOMIC DNA]</scope>
    <source>
        <strain evidence="6 7">DSM 18662</strain>
    </source>
</reference>
<feature type="domain" description="Glycosyltransferase 2-like" evidence="5">
    <location>
        <begin position="57"/>
        <end position="257"/>
    </location>
</feature>
<keyword evidence="3" id="KW-0808">Transferase</keyword>
<dbReference type="InterPro" id="IPR029044">
    <property type="entry name" value="Nucleotide-diphossugar_trans"/>
</dbReference>
<dbReference type="Pfam" id="PF00535">
    <property type="entry name" value="Glycos_transf_2"/>
    <property type="match status" value="1"/>
</dbReference>
<proteinExistence type="inferred from homology"/>
<sequence>MVQVLLAWLFVAYFVFANGFQTLLLSCAWVEMVRHRRAIWAARGQRLLTSSATPRVSVLAPAYNEAATVAASVRSLLTLSYPNLEVVVINDGSSDATLALLQEEFDLQAVHPAFGGKISTQPVLGLYRSRRHRSLVVVDKVNGGKADSLNAGLNVASGSLICAIDADTLIEPDAFLRLVRPFIADEDTVAAGATIHVVNGSVVSNGRVVQHRAARKILPGIQTMEYLRSFLFGRLGWNRLGGNLIISGAFGMFRRDAVLGTGGYRHDTVGEDMELVVRLRRRGLETSGPAKVVFVPDPIAWTEVPESARTLGRQRDRWQRGLADVMWRHRGMIGNPRYGRLGLVAAPYFLVVELFGPVLQVVGVAGLVLSMFLGALNWQFAALFLLLSYGWGVVLTGSALVMHQWSSEEPFETRDLPRLLAFCLAENLGYRQLNVLWQIKGMWRYLRGRKDWGTMVRVGFEAGKPSG</sequence>
<evidence type="ECO:0000256" key="1">
    <source>
        <dbReference type="ARBA" id="ARBA00006739"/>
    </source>
</evidence>
<keyword evidence="2" id="KW-0328">Glycosyltransferase</keyword>
<dbReference type="PANTHER" id="PTHR43630:SF1">
    <property type="entry name" value="POLY-BETA-1,6-N-ACETYL-D-GLUCOSAMINE SYNTHASE"/>
    <property type="match status" value="1"/>
</dbReference>
<keyword evidence="7" id="KW-1185">Reference proteome</keyword>
<evidence type="ECO:0000256" key="4">
    <source>
        <dbReference type="SAM" id="Phobius"/>
    </source>
</evidence>
<dbReference type="Proteomes" id="UP000704762">
    <property type="component" value="Unassembled WGS sequence"/>
</dbReference>
<dbReference type="CDD" id="cd06423">
    <property type="entry name" value="CESA_like"/>
    <property type="match status" value="1"/>
</dbReference>
<comment type="similarity">
    <text evidence="1">Belongs to the glycosyltransferase 2 family.</text>
</comment>
<keyword evidence="4" id="KW-0812">Transmembrane</keyword>
<gene>
    <name evidence="6" type="ORF">JOE57_001387</name>
</gene>